<evidence type="ECO:0000313" key="2">
    <source>
        <dbReference type="Proteomes" id="UP000312784"/>
    </source>
</evidence>
<organism evidence="1 2">
    <name type="scientific">Ochrobactrum teleogrylli</name>
    <dbReference type="NCBI Taxonomy" id="2479765"/>
    <lineage>
        <taxon>Bacteria</taxon>
        <taxon>Pseudomonadati</taxon>
        <taxon>Pseudomonadota</taxon>
        <taxon>Alphaproteobacteria</taxon>
        <taxon>Hyphomicrobiales</taxon>
        <taxon>Brucellaceae</taxon>
        <taxon>Brucella/Ochrobactrum group</taxon>
        <taxon>Ochrobactrum</taxon>
    </lineage>
</organism>
<protein>
    <submittedName>
        <fullName evidence="1">Uncharacterized protein</fullName>
    </submittedName>
</protein>
<proteinExistence type="predicted"/>
<dbReference type="RefSeq" id="WP_140026447.1">
    <property type="nucleotide sequence ID" value="NZ_JBHUFG010000009.1"/>
</dbReference>
<sequence length="151" mass="16854">MSDDINNDMNIVNRPDHINGVFSMLNESFFGPRKYLSVDLTDPDAPIPVLSEEPFYWQVMAPVSEFTEFGEGNIFYVREDGAAVFIQPGPKNASDKNPAILTIERRCGLYCVETSPTTYTFYPDGGGELGPDGDLINFNSMGMWKLIPNTK</sequence>
<accession>A0ABY2XY70</accession>
<evidence type="ECO:0000313" key="1">
    <source>
        <dbReference type="EMBL" id="TNV09316.1"/>
    </source>
</evidence>
<comment type="caution">
    <text evidence="1">The sequence shown here is derived from an EMBL/GenBank/DDBJ whole genome shotgun (WGS) entry which is preliminary data.</text>
</comment>
<dbReference type="EMBL" id="VEWL01000029">
    <property type="protein sequence ID" value="TNV09316.1"/>
    <property type="molecule type" value="Genomic_DNA"/>
</dbReference>
<reference evidence="1 2" key="1">
    <citation type="submission" date="2019-06" db="EMBL/GenBank/DDBJ databases">
        <title>Ochrobactrum cricket sp.nov., isolated from the insect Teleogryllus occipitalis living in deserted cropland.</title>
        <authorList>
            <person name="Hu M."/>
        </authorList>
    </citation>
    <scope>NUCLEOTIDE SEQUENCE [LARGE SCALE GENOMIC DNA]</scope>
    <source>
        <strain evidence="1 2">LCB8</strain>
    </source>
</reference>
<gene>
    <name evidence="1" type="ORF">FIC94_22150</name>
</gene>
<name>A0ABY2XY70_9HYPH</name>
<keyword evidence="2" id="KW-1185">Reference proteome</keyword>
<dbReference type="Proteomes" id="UP000312784">
    <property type="component" value="Unassembled WGS sequence"/>
</dbReference>